<name>A0A2G1MED6_9RHOB</name>
<dbReference type="SMART" id="SM01012">
    <property type="entry name" value="ANTAR"/>
    <property type="match status" value="1"/>
</dbReference>
<dbReference type="AlphaFoldDB" id="A0A2G1MED6"/>
<evidence type="ECO:0000256" key="1">
    <source>
        <dbReference type="PROSITE-ProRule" id="PRU00169"/>
    </source>
</evidence>
<dbReference type="GO" id="GO:0000160">
    <property type="term" value="P:phosphorelay signal transduction system"/>
    <property type="evidence" value="ECO:0007669"/>
    <property type="project" value="InterPro"/>
</dbReference>
<feature type="modified residue" description="4-aspartylphosphate" evidence="1">
    <location>
        <position position="56"/>
    </location>
</feature>
<dbReference type="InterPro" id="IPR005561">
    <property type="entry name" value="ANTAR"/>
</dbReference>
<dbReference type="InterPro" id="IPR036388">
    <property type="entry name" value="WH-like_DNA-bd_sf"/>
</dbReference>
<dbReference type="EMBL" id="NQWH01000021">
    <property type="protein sequence ID" value="PHP27103.1"/>
    <property type="molecule type" value="Genomic_DNA"/>
</dbReference>
<organism evidence="4 5">
    <name type="scientific">Limimaricola cinnabarinus</name>
    <dbReference type="NCBI Taxonomy" id="1125964"/>
    <lineage>
        <taxon>Bacteria</taxon>
        <taxon>Pseudomonadati</taxon>
        <taxon>Pseudomonadota</taxon>
        <taxon>Alphaproteobacteria</taxon>
        <taxon>Rhodobacterales</taxon>
        <taxon>Paracoccaceae</taxon>
        <taxon>Limimaricola</taxon>
    </lineage>
</organism>
<dbReference type="Gene3D" id="3.40.50.2300">
    <property type="match status" value="1"/>
</dbReference>
<protein>
    <submittedName>
        <fullName evidence="4">Two-component system response regulator</fullName>
    </submittedName>
</protein>
<dbReference type="SUPFAM" id="SSF52172">
    <property type="entry name" value="CheY-like"/>
    <property type="match status" value="1"/>
</dbReference>
<comment type="caution">
    <text evidence="4">The sequence shown here is derived from an EMBL/GenBank/DDBJ whole genome shotgun (WGS) entry which is preliminary data.</text>
</comment>
<evidence type="ECO:0000313" key="4">
    <source>
        <dbReference type="EMBL" id="PHP27103.1"/>
    </source>
</evidence>
<dbReference type="PIRSF" id="PIRSF036382">
    <property type="entry name" value="RR_antiterm"/>
    <property type="match status" value="1"/>
</dbReference>
<feature type="domain" description="ANTAR" evidence="3">
    <location>
        <begin position="126"/>
        <end position="187"/>
    </location>
</feature>
<feature type="domain" description="Response regulatory" evidence="2">
    <location>
        <begin position="6"/>
        <end position="120"/>
    </location>
</feature>
<proteinExistence type="predicted"/>
<dbReference type="RefSeq" id="WP_099277863.1">
    <property type="nucleotide sequence ID" value="NZ_KZ304964.1"/>
</dbReference>
<keyword evidence="5" id="KW-1185">Reference proteome</keyword>
<evidence type="ECO:0000259" key="2">
    <source>
        <dbReference type="PROSITE" id="PS50110"/>
    </source>
</evidence>
<evidence type="ECO:0000259" key="3">
    <source>
        <dbReference type="PROSITE" id="PS50921"/>
    </source>
</evidence>
<dbReference type="Proteomes" id="UP000221860">
    <property type="component" value="Unassembled WGS sequence"/>
</dbReference>
<reference evidence="4 5" key="1">
    <citation type="submission" date="2017-08" db="EMBL/GenBank/DDBJ databases">
        <title>Draft Genome Sequence of Loktanella cinnabarina Strain XM1, Isolated from Coastal Surface Water.</title>
        <authorList>
            <person name="Ma R."/>
            <person name="Wang J."/>
            <person name="Wang Q."/>
            <person name="Ma Z."/>
            <person name="Li J."/>
            <person name="Chen L."/>
        </authorList>
    </citation>
    <scope>NUCLEOTIDE SEQUENCE [LARGE SCALE GENOMIC DNA]</scope>
    <source>
        <strain evidence="4 5">XM1</strain>
    </source>
</reference>
<accession>A0A2G1MED6</accession>
<evidence type="ECO:0000313" key="5">
    <source>
        <dbReference type="Proteomes" id="UP000221860"/>
    </source>
</evidence>
<dbReference type="Pfam" id="PF03861">
    <property type="entry name" value="ANTAR"/>
    <property type="match status" value="1"/>
</dbReference>
<dbReference type="PROSITE" id="PS50110">
    <property type="entry name" value="RESPONSE_REGULATORY"/>
    <property type="match status" value="1"/>
</dbReference>
<keyword evidence="1" id="KW-0597">Phosphoprotein</keyword>
<sequence>MGDKLSIVVVEADRERAHLIVDSLRGTGDHDIRVIAEPSRLARCIAEADPDIVLIDVADPSRDMLEELALASGPLDRPVAMFVDRSRQGLAKAAVEAGVSAYVVDGLRPERLRPVLDAAMARFQMFRQMRSELAATRRALEERKTIDRAKGILMKARGIDEGEAYALLRRTAMDQNRRMADVAEALVTAAGLLS</sequence>
<dbReference type="PROSITE" id="PS50921">
    <property type="entry name" value="ANTAR"/>
    <property type="match status" value="1"/>
</dbReference>
<dbReference type="GO" id="GO:0003723">
    <property type="term" value="F:RNA binding"/>
    <property type="evidence" value="ECO:0007669"/>
    <property type="project" value="InterPro"/>
</dbReference>
<dbReference type="InterPro" id="IPR008327">
    <property type="entry name" value="Sig_transdc_resp-reg_antiterm"/>
</dbReference>
<dbReference type="Gene3D" id="1.10.10.10">
    <property type="entry name" value="Winged helix-like DNA-binding domain superfamily/Winged helix DNA-binding domain"/>
    <property type="match status" value="1"/>
</dbReference>
<dbReference type="InterPro" id="IPR001789">
    <property type="entry name" value="Sig_transdc_resp-reg_receiver"/>
</dbReference>
<dbReference type="OrthoDB" id="9795002at2"/>
<gene>
    <name evidence="4" type="ORF">CJ301_13240</name>
</gene>
<dbReference type="InterPro" id="IPR011006">
    <property type="entry name" value="CheY-like_superfamily"/>
</dbReference>